<accession>A0ABP9JTA3</accession>
<dbReference type="Proteomes" id="UP001501759">
    <property type="component" value="Unassembled WGS sequence"/>
</dbReference>
<feature type="compositionally biased region" description="Basic and acidic residues" evidence="1">
    <location>
        <begin position="9"/>
        <end position="18"/>
    </location>
</feature>
<protein>
    <submittedName>
        <fullName evidence="2">Uncharacterized protein</fullName>
    </submittedName>
</protein>
<comment type="caution">
    <text evidence="2">The sequence shown here is derived from an EMBL/GenBank/DDBJ whole genome shotgun (WGS) entry which is preliminary data.</text>
</comment>
<reference evidence="3" key="1">
    <citation type="journal article" date="2019" name="Int. J. Syst. Evol. Microbiol.">
        <title>The Global Catalogue of Microorganisms (GCM) 10K type strain sequencing project: providing services to taxonomists for standard genome sequencing and annotation.</title>
        <authorList>
            <consortium name="The Broad Institute Genomics Platform"/>
            <consortium name="The Broad Institute Genome Sequencing Center for Infectious Disease"/>
            <person name="Wu L."/>
            <person name="Ma J."/>
        </authorList>
    </citation>
    <scope>NUCLEOTIDE SEQUENCE [LARGE SCALE GENOMIC DNA]</scope>
    <source>
        <strain evidence="3">JCM 18409</strain>
    </source>
</reference>
<dbReference type="EMBL" id="BAABKB010000076">
    <property type="protein sequence ID" value="GAA5040724.1"/>
    <property type="molecule type" value="Genomic_DNA"/>
</dbReference>
<evidence type="ECO:0000256" key="1">
    <source>
        <dbReference type="SAM" id="MobiDB-lite"/>
    </source>
</evidence>
<sequence>MSPRSPRTPRTDGPDRPARPVGRASRRRPRARRPGVPASEPHVASGPTAARTVSGGLRPAVTAAAGVPPYHPVPQATEASQSAKETS</sequence>
<feature type="compositionally biased region" description="Polar residues" evidence="1">
    <location>
        <begin position="77"/>
        <end position="87"/>
    </location>
</feature>
<evidence type="ECO:0000313" key="2">
    <source>
        <dbReference type="EMBL" id="GAA5040724.1"/>
    </source>
</evidence>
<name>A0ABP9JTA3_9ACTN</name>
<feature type="region of interest" description="Disordered" evidence="1">
    <location>
        <begin position="1"/>
        <end position="87"/>
    </location>
</feature>
<evidence type="ECO:0000313" key="3">
    <source>
        <dbReference type="Proteomes" id="UP001501759"/>
    </source>
</evidence>
<keyword evidence="3" id="KW-1185">Reference proteome</keyword>
<organism evidence="2 3">
    <name type="scientific">Streptomyces siamensis</name>
    <dbReference type="NCBI Taxonomy" id="1274986"/>
    <lineage>
        <taxon>Bacteria</taxon>
        <taxon>Bacillati</taxon>
        <taxon>Actinomycetota</taxon>
        <taxon>Actinomycetes</taxon>
        <taxon>Kitasatosporales</taxon>
        <taxon>Streptomycetaceae</taxon>
        <taxon>Streptomyces</taxon>
    </lineage>
</organism>
<proteinExistence type="predicted"/>
<gene>
    <name evidence="2" type="ORF">GCM10023335_91640</name>
</gene>
<feature type="compositionally biased region" description="Basic residues" evidence="1">
    <location>
        <begin position="24"/>
        <end position="33"/>
    </location>
</feature>